<dbReference type="GO" id="GO:0007165">
    <property type="term" value="P:signal transduction"/>
    <property type="evidence" value="ECO:0007669"/>
    <property type="project" value="InterPro"/>
</dbReference>
<dbReference type="Proteomes" id="UP000625711">
    <property type="component" value="Unassembled WGS sequence"/>
</dbReference>
<comment type="caution">
    <text evidence="6">The sequence shown here is derived from an EMBL/GenBank/DDBJ whole genome shotgun (WGS) entry which is preliminary data.</text>
</comment>
<dbReference type="OrthoDB" id="6723970at2759"/>
<evidence type="ECO:0000313" key="7">
    <source>
        <dbReference type="Proteomes" id="UP000625711"/>
    </source>
</evidence>
<dbReference type="EMBL" id="JAACXV010020756">
    <property type="protein sequence ID" value="KAF7263571.1"/>
    <property type="molecule type" value="Genomic_DNA"/>
</dbReference>
<dbReference type="EMBL" id="JAACXV010020936">
    <property type="protein sequence ID" value="KAF7263544.1"/>
    <property type="molecule type" value="Genomic_DNA"/>
</dbReference>
<dbReference type="InterPro" id="IPR002073">
    <property type="entry name" value="PDEase_catalytic_dom"/>
</dbReference>
<dbReference type="InterPro" id="IPR036971">
    <property type="entry name" value="PDEase_catalytic_dom_sf"/>
</dbReference>
<gene>
    <name evidence="6" type="ORF">GWI33_001860</name>
    <name evidence="5" type="ORF">GWI33_001991</name>
</gene>
<evidence type="ECO:0000313" key="6">
    <source>
        <dbReference type="EMBL" id="KAF7263571.1"/>
    </source>
</evidence>
<keyword evidence="1 3" id="KW-0479">Metal-binding</keyword>
<sequence length="90" mass="9666">MFQATAGFLEKDRMKSIMEPLDEATSLIAAAAHDLDHPGKSSAFLSNSNNPLAILYNDVTVLESHHAALTFKLTLGLYCPAPSIGNLYSS</sequence>
<protein>
    <recommendedName>
        <fullName evidence="4">PDEase domain-containing protein</fullName>
    </recommendedName>
</protein>
<evidence type="ECO:0000256" key="2">
    <source>
        <dbReference type="ARBA" id="ARBA00022801"/>
    </source>
</evidence>
<evidence type="ECO:0000256" key="3">
    <source>
        <dbReference type="PIRSR" id="PIRSR623088-3"/>
    </source>
</evidence>
<feature type="binding site" evidence="3">
    <location>
        <position position="33"/>
    </location>
    <ligand>
        <name>Zn(2+)</name>
        <dbReference type="ChEBI" id="CHEBI:29105"/>
        <label>1</label>
    </ligand>
</feature>
<keyword evidence="7" id="KW-1185">Reference proteome</keyword>
<evidence type="ECO:0000259" key="4">
    <source>
        <dbReference type="PROSITE" id="PS51845"/>
    </source>
</evidence>
<dbReference type="InterPro" id="IPR023088">
    <property type="entry name" value="PDEase"/>
</dbReference>
<keyword evidence="2" id="KW-0378">Hydrolase</keyword>
<feature type="binding site" evidence="3">
    <location>
        <position position="34"/>
    </location>
    <ligand>
        <name>Zn(2+)</name>
        <dbReference type="ChEBI" id="CHEBI:29105"/>
        <label>1</label>
    </ligand>
</feature>
<reference evidence="6" key="1">
    <citation type="submission" date="2020-08" db="EMBL/GenBank/DDBJ databases">
        <title>Genome sequencing and assembly of the red palm weevil Rhynchophorus ferrugineus.</title>
        <authorList>
            <person name="Dias G.B."/>
            <person name="Bergman C.M."/>
            <person name="Manee M."/>
        </authorList>
    </citation>
    <scope>NUCLEOTIDE SEQUENCE</scope>
    <source>
        <strain evidence="6">AA-2017</strain>
        <tissue evidence="6">Whole larva</tissue>
    </source>
</reference>
<evidence type="ECO:0000256" key="1">
    <source>
        <dbReference type="ARBA" id="ARBA00022723"/>
    </source>
</evidence>
<feature type="domain" description="PDEase" evidence="4">
    <location>
        <begin position="1"/>
        <end position="90"/>
    </location>
</feature>
<dbReference type="Pfam" id="PF00233">
    <property type="entry name" value="PDEase_I"/>
    <property type="match status" value="1"/>
</dbReference>
<dbReference type="Gene3D" id="1.10.1300.10">
    <property type="entry name" value="3'5'-cyclic nucleotide phosphodiesterase, catalytic domain"/>
    <property type="match status" value="1"/>
</dbReference>
<evidence type="ECO:0000313" key="5">
    <source>
        <dbReference type="EMBL" id="KAF7263544.1"/>
    </source>
</evidence>
<dbReference type="PROSITE" id="PS51845">
    <property type="entry name" value="PDEASE_I_2"/>
    <property type="match status" value="1"/>
</dbReference>
<dbReference type="PRINTS" id="PR00387">
    <property type="entry name" value="PDIESTERASE1"/>
</dbReference>
<name>A0A834HPU8_RHYFE</name>
<organism evidence="6 7">
    <name type="scientific">Rhynchophorus ferrugineus</name>
    <name type="common">Red palm weevil</name>
    <name type="synonym">Curculio ferrugineus</name>
    <dbReference type="NCBI Taxonomy" id="354439"/>
    <lineage>
        <taxon>Eukaryota</taxon>
        <taxon>Metazoa</taxon>
        <taxon>Ecdysozoa</taxon>
        <taxon>Arthropoda</taxon>
        <taxon>Hexapoda</taxon>
        <taxon>Insecta</taxon>
        <taxon>Pterygota</taxon>
        <taxon>Neoptera</taxon>
        <taxon>Endopterygota</taxon>
        <taxon>Coleoptera</taxon>
        <taxon>Polyphaga</taxon>
        <taxon>Cucujiformia</taxon>
        <taxon>Curculionidae</taxon>
        <taxon>Dryophthorinae</taxon>
        <taxon>Rhynchophorus</taxon>
    </lineage>
</organism>
<accession>A0A834HPU8</accession>
<dbReference type="GO" id="GO:0004114">
    <property type="term" value="F:3',5'-cyclic-nucleotide phosphodiesterase activity"/>
    <property type="evidence" value="ECO:0007669"/>
    <property type="project" value="InterPro"/>
</dbReference>
<feature type="binding site" evidence="3">
    <location>
        <position position="34"/>
    </location>
    <ligand>
        <name>Zn(2+)</name>
        <dbReference type="ChEBI" id="CHEBI:29105"/>
        <label>2</label>
    </ligand>
</feature>
<dbReference type="AlphaFoldDB" id="A0A834HPU8"/>
<dbReference type="GO" id="GO:0046872">
    <property type="term" value="F:metal ion binding"/>
    <property type="evidence" value="ECO:0007669"/>
    <property type="project" value="UniProtKB-KW"/>
</dbReference>
<dbReference type="PANTHER" id="PTHR11347">
    <property type="entry name" value="CYCLIC NUCLEOTIDE PHOSPHODIESTERASE"/>
    <property type="match status" value="1"/>
</dbReference>
<proteinExistence type="predicted"/>
<dbReference type="SUPFAM" id="SSF109604">
    <property type="entry name" value="HD-domain/PDEase-like"/>
    <property type="match status" value="1"/>
</dbReference>